<proteinExistence type="predicted"/>
<keyword evidence="3" id="KW-0732">Signal</keyword>
<evidence type="ECO:0000313" key="5">
    <source>
        <dbReference type="Proteomes" id="UP001152747"/>
    </source>
</evidence>
<keyword evidence="5" id="KW-1185">Reference proteome</keyword>
<keyword evidence="2" id="KW-0472">Membrane</keyword>
<comment type="caution">
    <text evidence="4">The sequence shown here is derived from an EMBL/GenBank/DDBJ whole genome shotgun (WGS) entry which is preliminary data.</text>
</comment>
<dbReference type="AlphaFoldDB" id="A0A9P1ILW9"/>
<dbReference type="EMBL" id="CANHGI010000004">
    <property type="protein sequence ID" value="CAI5448038.1"/>
    <property type="molecule type" value="Genomic_DNA"/>
</dbReference>
<feature type="signal peptide" evidence="3">
    <location>
        <begin position="1"/>
        <end position="21"/>
    </location>
</feature>
<dbReference type="Proteomes" id="UP001152747">
    <property type="component" value="Unassembled WGS sequence"/>
</dbReference>
<reference evidence="4" key="1">
    <citation type="submission" date="2022-11" db="EMBL/GenBank/DDBJ databases">
        <authorList>
            <person name="Kikuchi T."/>
        </authorList>
    </citation>
    <scope>NUCLEOTIDE SEQUENCE</scope>
    <source>
        <strain evidence="4">PS1010</strain>
    </source>
</reference>
<evidence type="ECO:0000256" key="2">
    <source>
        <dbReference type="SAM" id="Phobius"/>
    </source>
</evidence>
<keyword evidence="2" id="KW-1133">Transmembrane helix</keyword>
<keyword evidence="2" id="KW-0812">Transmembrane</keyword>
<gene>
    <name evidence="4" type="ORF">CAMP_LOCUS10675</name>
</gene>
<dbReference type="PROSITE" id="PS51257">
    <property type="entry name" value="PROKAR_LIPOPROTEIN"/>
    <property type="match status" value="1"/>
</dbReference>
<protein>
    <submittedName>
        <fullName evidence="4">Uncharacterized protein</fullName>
    </submittedName>
</protein>
<feature type="chain" id="PRO_5040307597" evidence="3">
    <location>
        <begin position="22"/>
        <end position="88"/>
    </location>
</feature>
<accession>A0A9P1ILW9</accession>
<evidence type="ECO:0000256" key="1">
    <source>
        <dbReference type="SAM" id="MobiDB-lite"/>
    </source>
</evidence>
<feature type="region of interest" description="Disordered" evidence="1">
    <location>
        <begin position="27"/>
        <end position="64"/>
    </location>
</feature>
<feature type="transmembrane region" description="Helical" evidence="2">
    <location>
        <begin position="66"/>
        <end position="85"/>
    </location>
</feature>
<evidence type="ECO:0000313" key="4">
    <source>
        <dbReference type="EMBL" id="CAI5448038.1"/>
    </source>
</evidence>
<organism evidence="4 5">
    <name type="scientific">Caenorhabditis angaria</name>
    <dbReference type="NCBI Taxonomy" id="860376"/>
    <lineage>
        <taxon>Eukaryota</taxon>
        <taxon>Metazoa</taxon>
        <taxon>Ecdysozoa</taxon>
        <taxon>Nematoda</taxon>
        <taxon>Chromadorea</taxon>
        <taxon>Rhabditida</taxon>
        <taxon>Rhabditina</taxon>
        <taxon>Rhabditomorpha</taxon>
        <taxon>Rhabditoidea</taxon>
        <taxon>Rhabditidae</taxon>
        <taxon>Peloderinae</taxon>
        <taxon>Caenorhabditis</taxon>
    </lineage>
</organism>
<sequence length="88" mass="9035">MRAALITILFVLAMACIYVAAEGTEATPAANDTPVDGEKATEPPASGNSNSNATETKPEKTETTSAGGILGIASIISMTISYLLVNYI</sequence>
<evidence type="ECO:0000256" key="3">
    <source>
        <dbReference type="SAM" id="SignalP"/>
    </source>
</evidence>
<name>A0A9P1ILW9_9PELO</name>